<reference evidence="5 6" key="1">
    <citation type="submission" date="2021-11" db="EMBL/GenBank/DDBJ databases">
        <title>Whole genome of Geoglobus acetivorans.</title>
        <authorList>
            <person name="Liu D."/>
        </authorList>
    </citation>
    <scope>NUCLEOTIDE SEQUENCE [LARGE SCALE GENOMIC DNA]</scope>
    <source>
        <strain evidence="5 6">SBH6</strain>
    </source>
</reference>
<dbReference type="Pfam" id="PF12171">
    <property type="entry name" value="zf-C2H2_jaz"/>
    <property type="match status" value="1"/>
</dbReference>
<keyword evidence="3" id="KW-0862">Zinc</keyword>
<evidence type="ECO:0000259" key="4">
    <source>
        <dbReference type="Pfam" id="PF12171"/>
    </source>
</evidence>
<dbReference type="GeneID" id="90449921"/>
<sequence length="88" mass="10534">MRQCLYCKKWFKNRQALRAHQKSCPLKPSMFWNSEFEVQGYRFMVTVSEKAYQVLREFKTNNPHVFLGAVKAMRLLGLVKSYRVEKVK</sequence>
<evidence type="ECO:0000256" key="3">
    <source>
        <dbReference type="ARBA" id="ARBA00022833"/>
    </source>
</evidence>
<name>A0ABZ3H1N7_GEOAI</name>
<keyword evidence="1" id="KW-0479">Metal-binding</keyword>
<feature type="domain" description="Zinc finger double-stranded RNA binding" evidence="4">
    <location>
        <begin position="4"/>
        <end position="23"/>
    </location>
</feature>
<evidence type="ECO:0000313" key="5">
    <source>
        <dbReference type="EMBL" id="XAT63472.1"/>
    </source>
</evidence>
<dbReference type="InterPro" id="IPR036236">
    <property type="entry name" value="Znf_C2H2_sf"/>
</dbReference>
<accession>A0ABZ3H1N7</accession>
<organism evidence="5 6">
    <name type="scientific">Geoglobus acetivorans</name>
    <dbReference type="NCBI Taxonomy" id="565033"/>
    <lineage>
        <taxon>Archaea</taxon>
        <taxon>Methanobacteriati</taxon>
        <taxon>Methanobacteriota</taxon>
        <taxon>Archaeoglobi</taxon>
        <taxon>Archaeoglobales</taxon>
        <taxon>Archaeoglobaceae</taxon>
        <taxon>Geoglobus</taxon>
    </lineage>
</organism>
<proteinExistence type="predicted"/>
<keyword evidence="6" id="KW-1185">Reference proteome</keyword>
<dbReference type="SUPFAM" id="SSF57667">
    <property type="entry name" value="beta-beta-alpha zinc fingers"/>
    <property type="match status" value="1"/>
</dbReference>
<dbReference type="Proteomes" id="UP001492541">
    <property type="component" value="Chromosome"/>
</dbReference>
<keyword evidence="2" id="KW-0863">Zinc-finger</keyword>
<evidence type="ECO:0000313" key="6">
    <source>
        <dbReference type="Proteomes" id="UP001492541"/>
    </source>
</evidence>
<evidence type="ECO:0000256" key="2">
    <source>
        <dbReference type="ARBA" id="ARBA00022771"/>
    </source>
</evidence>
<evidence type="ECO:0000256" key="1">
    <source>
        <dbReference type="ARBA" id="ARBA00022723"/>
    </source>
</evidence>
<dbReference type="Gene3D" id="3.30.160.60">
    <property type="entry name" value="Classic Zinc Finger"/>
    <property type="match status" value="1"/>
</dbReference>
<dbReference type="RefSeq" id="WP_193807435.1">
    <property type="nucleotide sequence ID" value="NZ_CP087714.1"/>
</dbReference>
<protein>
    <submittedName>
        <fullName evidence="5">C2H2-type zinc finger protein</fullName>
    </submittedName>
</protein>
<dbReference type="EMBL" id="CP087714">
    <property type="protein sequence ID" value="XAT63472.1"/>
    <property type="molecule type" value="Genomic_DNA"/>
</dbReference>
<dbReference type="InterPro" id="IPR022755">
    <property type="entry name" value="Znf_C2H2_jaz"/>
</dbReference>
<gene>
    <name evidence="5" type="ORF">LPQ35_09470</name>
</gene>